<dbReference type="Proteomes" id="UP000308199">
    <property type="component" value="Unassembled WGS sequence"/>
</dbReference>
<dbReference type="InterPro" id="IPR018958">
    <property type="entry name" value="Knr4/Smi1-like_dom"/>
</dbReference>
<dbReference type="AlphaFoldDB" id="A0A4S4L1X1"/>
<comment type="caution">
    <text evidence="3">The sequence shown here is derived from an EMBL/GenBank/DDBJ whole genome shotgun (WGS) entry which is preliminary data.</text>
</comment>
<dbReference type="OrthoDB" id="2305498at2759"/>
<accession>A0A4S4L1X1</accession>
<dbReference type="SUPFAM" id="SSF160631">
    <property type="entry name" value="SMI1/KNR4-like"/>
    <property type="match status" value="1"/>
</dbReference>
<feature type="compositionally biased region" description="Basic and acidic residues" evidence="1">
    <location>
        <begin position="370"/>
        <end position="385"/>
    </location>
</feature>
<dbReference type="EMBL" id="SGPK01000272">
    <property type="protein sequence ID" value="THH05292.1"/>
    <property type="molecule type" value="Genomic_DNA"/>
</dbReference>
<feature type="compositionally biased region" description="Low complexity" evidence="1">
    <location>
        <begin position="359"/>
        <end position="369"/>
    </location>
</feature>
<feature type="region of interest" description="Disordered" evidence="1">
    <location>
        <begin position="353"/>
        <end position="421"/>
    </location>
</feature>
<sequence>MLICRRFLSPPYPSLEQTWARLQKWLASEYPELGDTLNYGILPQDLEEVEMALGVSLPQPVRESYLLVDGQEAESSAGCSEGLFFGLVFLPLEDVLEEWRFWREVDGDPATGANARLQEVMRSIPPDWVRREYSQRGWIPLVSDKTGNYLGVDLNPDEHGSVGQVIVFGRDFDTKVVMWRGDGAAGWAHWLAGFVEDLENGEGYELGHSSDGSEGDEDDVGYESYFFDGSGRAKGEGGGDSGGGLRLTGEYRGWNVLEAWADKSMKRWREAGLLPPAGSKSKAKGAKHGLGMLDLAAASGSGAEVPIPIMSEQDSTTPTAALTNVTNRTAAGPSDGRLPKVLPIISVTKPPAPLPVYLPSPQDFQSDSPSDSRRTSFDNDLERGRQLSIDEVEHPLSGTPVAVKPSTPTTPTARRSGDLATTVKEATLVQIPLNDSPSEMELVEAVTDLLQNDSSEGVPIAPIEPVATPVNEAADASNSLVDMNPSIASSATPAEVSSDTLETGVEEEIKVESKNESEEEPVIIEAPAVEVNGEPSAESVEEPLEQQDEDAESPDQTIRLVGGGGVVGIAAETDSETVDDTAKEHDLTDVASISSATTVRSSTDSARATPKAPKNEKKKSFSAGLKRISKLGGSSGAKRRTDSKEKVGMP</sequence>
<dbReference type="Pfam" id="PF09346">
    <property type="entry name" value="SMI1_KNR4"/>
    <property type="match status" value="1"/>
</dbReference>
<name>A0A4S4L1X1_9AGAM</name>
<feature type="compositionally biased region" description="Basic and acidic residues" evidence="1">
    <location>
        <begin position="639"/>
        <end position="650"/>
    </location>
</feature>
<dbReference type="InterPro" id="IPR037883">
    <property type="entry name" value="Knr4/Smi1-like_sf"/>
</dbReference>
<dbReference type="SMART" id="SM00860">
    <property type="entry name" value="SMI1_KNR4"/>
    <property type="match status" value="1"/>
</dbReference>
<gene>
    <name evidence="3" type="ORF">EW145_g4899</name>
</gene>
<evidence type="ECO:0000256" key="1">
    <source>
        <dbReference type="SAM" id="MobiDB-lite"/>
    </source>
</evidence>
<evidence type="ECO:0000313" key="4">
    <source>
        <dbReference type="Proteomes" id="UP000308199"/>
    </source>
</evidence>
<dbReference type="GO" id="GO:0070880">
    <property type="term" value="P:fungal-type cell wall beta-glucan biosynthetic process"/>
    <property type="evidence" value="ECO:0007669"/>
    <property type="project" value="TreeGrafter"/>
</dbReference>
<protein>
    <recommendedName>
        <fullName evidence="2">Knr4/Smi1-like domain-containing protein</fullName>
    </recommendedName>
</protein>
<feature type="compositionally biased region" description="Acidic residues" evidence="1">
    <location>
        <begin position="539"/>
        <end position="553"/>
    </location>
</feature>
<reference evidence="3 4" key="1">
    <citation type="submission" date="2019-02" db="EMBL/GenBank/DDBJ databases">
        <title>Genome sequencing of the rare red list fungi Phellinidium pouzarii.</title>
        <authorList>
            <person name="Buettner E."/>
            <person name="Kellner H."/>
        </authorList>
    </citation>
    <scope>NUCLEOTIDE SEQUENCE [LARGE SCALE GENOMIC DNA]</scope>
    <source>
        <strain evidence="3 4">DSM 108285</strain>
    </source>
</reference>
<dbReference type="PANTHER" id="PTHR47432">
    <property type="entry name" value="CELL WALL ASSEMBLY REGULATOR SMI1"/>
    <property type="match status" value="1"/>
</dbReference>
<evidence type="ECO:0000313" key="3">
    <source>
        <dbReference type="EMBL" id="THH05292.1"/>
    </source>
</evidence>
<organism evidence="3 4">
    <name type="scientific">Phellinidium pouzarii</name>
    <dbReference type="NCBI Taxonomy" id="167371"/>
    <lineage>
        <taxon>Eukaryota</taxon>
        <taxon>Fungi</taxon>
        <taxon>Dikarya</taxon>
        <taxon>Basidiomycota</taxon>
        <taxon>Agaricomycotina</taxon>
        <taxon>Agaricomycetes</taxon>
        <taxon>Hymenochaetales</taxon>
        <taxon>Hymenochaetaceae</taxon>
        <taxon>Phellinidium</taxon>
    </lineage>
</organism>
<feature type="region of interest" description="Disordered" evidence="1">
    <location>
        <begin position="509"/>
        <end position="650"/>
    </location>
</feature>
<keyword evidence="4" id="KW-1185">Reference proteome</keyword>
<proteinExistence type="predicted"/>
<feature type="compositionally biased region" description="Polar residues" evidence="1">
    <location>
        <begin position="591"/>
        <end position="606"/>
    </location>
</feature>
<evidence type="ECO:0000259" key="2">
    <source>
        <dbReference type="SMART" id="SM00860"/>
    </source>
</evidence>
<dbReference type="PANTHER" id="PTHR47432:SF1">
    <property type="entry name" value="CELL WALL ASSEMBLY REGULATOR SMI1"/>
    <property type="match status" value="1"/>
</dbReference>
<dbReference type="GO" id="GO:0043332">
    <property type="term" value="C:mating projection tip"/>
    <property type="evidence" value="ECO:0007669"/>
    <property type="project" value="TreeGrafter"/>
</dbReference>
<dbReference type="InterPro" id="IPR051873">
    <property type="entry name" value="KNR4/SMI1_regulator"/>
</dbReference>
<feature type="domain" description="Knr4/Smi1-like" evidence="2">
    <location>
        <begin position="40"/>
        <end position="263"/>
    </location>
</feature>